<comment type="caution">
    <text evidence="1">The sequence shown here is derived from an EMBL/GenBank/DDBJ whole genome shotgun (WGS) entry which is preliminary data.</text>
</comment>
<gene>
    <name evidence="1" type="ORF">LCGC14_1226540</name>
</gene>
<protein>
    <submittedName>
        <fullName evidence="1">Uncharacterized protein</fullName>
    </submittedName>
</protein>
<sequence>MNKHNESQAHIELKQKAVVFLEDMGCIEIEVEKRIGSYGKSKRFDVLGRLNGKRIAVECGGLKVNGDFSTWLGCGRLSKLYVWPYGEDTPYEWQAGIKVCNKCGHKC</sequence>
<dbReference type="EMBL" id="LAZR01006507">
    <property type="protein sequence ID" value="KKM91645.1"/>
    <property type="molecule type" value="Genomic_DNA"/>
</dbReference>
<evidence type="ECO:0000313" key="1">
    <source>
        <dbReference type="EMBL" id="KKM91645.1"/>
    </source>
</evidence>
<organism evidence="1">
    <name type="scientific">marine sediment metagenome</name>
    <dbReference type="NCBI Taxonomy" id="412755"/>
    <lineage>
        <taxon>unclassified sequences</taxon>
        <taxon>metagenomes</taxon>
        <taxon>ecological metagenomes</taxon>
    </lineage>
</organism>
<dbReference type="AlphaFoldDB" id="A0A0F9NS04"/>
<reference evidence="1" key="1">
    <citation type="journal article" date="2015" name="Nature">
        <title>Complex archaea that bridge the gap between prokaryotes and eukaryotes.</title>
        <authorList>
            <person name="Spang A."/>
            <person name="Saw J.H."/>
            <person name="Jorgensen S.L."/>
            <person name="Zaremba-Niedzwiedzka K."/>
            <person name="Martijn J."/>
            <person name="Lind A.E."/>
            <person name="van Eijk R."/>
            <person name="Schleper C."/>
            <person name="Guy L."/>
            <person name="Ettema T.J."/>
        </authorList>
    </citation>
    <scope>NUCLEOTIDE SEQUENCE</scope>
</reference>
<proteinExistence type="predicted"/>
<name>A0A0F9NS04_9ZZZZ</name>
<accession>A0A0F9NS04</accession>